<dbReference type="Proteomes" id="UP000254040">
    <property type="component" value="Unassembled WGS sequence"/>
</dbReference>
<comment type="function">
    <text evidence="1">Specifically methylates the guanosine in position 1516 of 16S rRNA.</text>
</comment>
<keyword evidence="1" id="KW-0963">Cytoplasm</keyword>
<dbReference type="AlphaFoldDB" id="A0A378K3G8"/>
<dbReference type="InterPro" id="IPR029063">
    <property type="entry name" value="SAM-dependent_MTases_sf"/>
</dbReference>
<feature type="binding site" evidence="1">
    <location>
        <begin position="112"/>
        <end position="113"/>
    </location>
    <ligand>
        <name>S-adenosyl-L-methionine</name>
        <dbReference type="ChEBI" id="CHEBI:59789"/>
    </ligand>
</feature>
<comment type="similarity">
    <text evidence="1">Belongs to the methyltransferase superfamily. RsmJ family.</text>
</comment>
<dbReference type="RefSeq" id="WP_028383084.1">
    <property type="nucleotide sequence ID" value="NZ_CAAAJG010000003.1"/>
</dbReference>
<keyword evidence="1 3" id="KW-0489">Methyltransferase</keyword>
<keyword evidence="1 3" id="KW-0808">Transferase</keyword>
<dbReference type="OrthoDB" id="3191794at2"/>
<feature type="binding site" evidence="1">
    <location>
        <position position="164"/>
    </location>
    <ligand>
        <name>S-adenosyl-L-methionine</name>
        <dbReference type="ChEBI" id="CHEBI:59789"/>
    </ligand>
</feature>
<comment type="caution">
    <text evidence="1">Lacks conserved residue(s) required for the propagation of feature annotation.</text>
</comment>
<dbReference type="CDD" id="cd02440">
    <property type="entry name" value="AdoMet_MTases"/>
    <property type="match status" value="1"/>
</dbReference>
<feature type="binding site" evidence="1">
    <location>
        <begin position="96"/>
        <end position="97"/>
    </location>
    <ligand>
        <name>S-adenosyl-L-methionine</name>
        <dbReference type="ChEBI" id="CHEBI:59789"/>
    </ligand>
</feature>
<evidence type="ECO:0000313" key="4">
    <source>
        <dbReference type="Proteomes" id="UP000054985"/>
    </source>
</evidence>
<keyword evidence="4" id="KW-1185">Reference proteome</keyword>
<dbReference type="EMBL" id="UGOG01000001">
    <property type="protein sequence ID" value="STX62401.1"/>
    <property type="molecule type" value="Genomic_DNA"/>
</dbReference>
<dbReference type="HAMAP" id="MF_01523">
    <property type="entry name" value="16SrRNA_methyltr_J"/>
    <property type="match status" value="1"/>
</dbReference>
<proteinExistence type="inferred from homology"/>
<reference evidence="3 5" key="2">
    <citation type="submission" date="2018-06" db="EMBL/GenBank/DDBJ databases">
        <authorList>
            <consortium name="Pathogen Informatics"/>
            <person name="Doyle S."/>
        </authorList>
    </citation>
    <scope>NUCLEOTIDE SEQUENCE [LARGE SCALE GENOMIC DNA]</scope>
    <source>
        <strain evidence="3 5">NCTC12239</strain>
    </source>
</reference>
<dbReference type="GO" id="GO:0005737">
    <property type="term" value="C:cytoplasm"/>
    <property type="evidence" value="ECO:0007669"/>
    <property type="project" value="UniProtKB-SubCell"/>
</dbReference>
<evidence type="ECO:0000313" key="3">
    <source>
        <dbReference type="EMBL" id="STX62401.1"/>
    </source>
</evidence>
<keyword evidence="1" id="KW-0698">rRNA processing</keyword>
<dbReference type="InterPro" id="IPR007536">
    <property type="entry name" value="16SrRNA_methylTrfase_J"/>
</dbReference>
<gene>
    <name evidence="1 3" type="primary">rsmJ</name>
    <name evidence="2" type="ORF">Lmor_2242</name>
    <name evidence="3" type="ORF">NCTC12239_01332</name>
</gene>
<dbReference type="EMBL" id="LNYN01000029">
    <property type="protein sequence ID" value="KTD32304.1"/>
    <property type="molecule type" value="Genomic_DNA"/>
</dbReference>
<evidence type="ECO:0000313" key="5">
    <source>
        <dbReference type="Proteomes" id="UP000254040"/>
    </source>
</evidence>
<dbReference type="STRING" id="39962.Lmor_2242"/>
<dbReference type="EC" id="2.1.1.242" evidence="1"/>
<dbReference type="SUPFAM" id="SSF53335">
    <property type="entry name" value="S-adenosyl-L-methionine-dependent methyltransferases"/>
    <property type="match status" value="1"/>
</dbReference>
<dbReference type="Pfam" id="PF04445">
    <property type="entry name" value="SAM_MT"/>
    <property type="match status" value="1"/>
</dbReference>
<protein>
    <recommendedName>
        <fullName evidence="1">Ribosomal RNA small subunit methyltransferase J</fullName>
        <ecNumber evidence="1">2.1.1.242</ecNumber>
    </recommendedName>
    <alternativeName>
        <fullName evidence="1">16S rRNA m2G1516 methyltransferase</fullName>
    </alternativeName>
    <alternativeName>
        <fullName evidence="1">rRNA (guanine-N(2)-)-methyltransferase</fullName>
    </alternativeName>
</protein>
<dbReference type="Gene3D" id="3.40.50.150">
    <property type="entry name" value="Vaccinia Virus protein VP39"/>
    <property type="match status" value="1"/>
</dbReference>
<dbReference type="GO" id="GO:0008990">
    <property type="term" value="F:rRNA (guanine-N2-)-methyltransferase activity"/>
    <property type="evidence" value="ECO:0007669"/>
    <property type="project" value="UniProtKB-UniRule"/>
</dbReference>
<comment type="catalytic activity">
    <reaction evidence="1">
        <text>guanosine(1516) in 16S rRNA + S-adenosyl-L-methionine = N(2)-methylguanosine(1516) in 16S rRNA + S-adenosyl-L-homocysteine + H(+)</text>
        <dbReference type="Rhea" id="RHEA:43220"/>
        <dbReference type="Rhea" id="RHEA-COMP:10412"/>
        <dbReference type="Rhea" id="RHEA-COMP:10413"/>
        <dbReference type="ChEBI" id="CHEBI:15378"/>
        <dbReference type="ChEBI" id="CHEBI:57856"/>
        <dbReference type="ChEBI" id="CHEBI:59789"/>
        <dbReference type="ChEBI" id="CHEBI:74269"/>
        <dbReference type="ChEBI" id="CHEBI:74481"/>
        <dbReference type="EC" id="2.1.1.242"/>
    </reaction>
</comment>
<dbReference type="Proteomes" id="UP000054985">
    <property type="component" value="Unassembled WGS sequence"/>
</dbReference>
<dbReference type="PANTHER" id="PTHR36112:SF1">
    <property type="entry name" value="RIBOSOMAL RNA SMALL SUBUNIT METHYLTRANSFERASE J"/>
    <property type="match status" value="1"/>
</dbReference>
<reference evidence="2 4" key="1">
    <citation type="submission" date="2015-11" db="EMBL/GenBank/DDBJ databases">
        <title>Genomic analysis of 38 Legionella species identifies large and diverse effector repertoires.</title>
        <authorList>
            <person name="Burstein D."/>
            <person name="Amaro F."/>
            <person name="Zusman T."/>
            <person name="Lifshitz Z."/>
            <person name="Cohen O."/>
            <person name="Gilbert J.A."/>
            <person name="Pupko T."/>
            <person name="Shuman H.A."/>
            <person name="Segal G."/>
        </authorList>
    </citation>
    <scope>NUCLEOTIDE SEQUENCE [LARGE SCALE GENOMIC DNA]</scope>
    <source>
        <strain evidence="2 4">ATCC 43877</strain>
    </source>
</reference>
<organism evidence="3 5">
    <name type="scientific">Legionella moravica</name>
    <dbReference type="NCBI Taxonomy" id="39962"/>
    <lineage>
        <taxon>Bacteria</taxon>
        <taxon>Pseudomonadati</taxon>
        <taxon>Pseudomonadota</taxon>
        <taxon>Gammaproteobacteria</taxon>
        <taxon>Legionellales</taxon>
        <taxon>Legionellaceae</taxon>
        <taxon>Legionella</taxon>
    </lineage>
</organism>
<name>A0A378K3G8_9GAMM</name>
<evidence type="ECO:0000256" key="1">
    <source>
        <dbReference type="HAMAP-Rule" id="MF_01523"/>
    </source>
</evidence>
<accession>A0A378K3G8</accession>
<keyword evidence="1" id="KW-0949">S-adenosyl-L-methionine</keyword>
<dbReference type="PANTHER" id="PTHR36112">
    <property type="entry name" value="RIBOSOMAL RNA SMALL SUBUNIT METHYLTRANSFERASE J"/>
    <property type="match status" value="1"/>
</dbReference>
<sequence>MNFITSVGYECDELRDKAELLAKQLDFTLDKDASSCLYLTSSKLTLKISGFSLLSADFTALTWNKRRSEGKKQGLIRACKPAPGVKIFDATAGWGRDAAILASFGAQVVMLERNPLMASLLSDAIGHQDESDKHKLNVSLHAGDARSYLISLADTEYPDVVYIDPMHPQRSKSALVKKDMQVLQQMIGTDEDALDLLTIAISHVKQRVVVKWPQKTKPLLVPDSSIEGKTVRFDVYFKK</sequence>
<comment type="subcellular location">
    <subcellularLocation>
        <location evidence="1">Cytoplasm</location>
    </subcellularLocation>
</comment>
<evidence type="ECO:0000313" key="2">
    <source>
        <dbReference type="EMBL" id="KTD32304.1"/>
    </source>
</evidence>